<dbReference type="STRING" id="53501.SAMN04488043_104205"/>
<evidence type="ECO:0008006" key="4">
    <source>
        <dbReference type="Google" id="ProtNLM"/>
    </source>
</evidence>
<evidence type="ECO:0000313" key="3">
    <source>
        <dbReference type="Proteomes" id="UP000051587"/>
    </source>
</evidence>
<protein>
    <recommendedName>
        <fullName evidence="4">Holin of 3TMs, for gene-transfer release</fullName>
    </recommendedName>
</protein>
<proteinExistence type="predicted"/>
<reference evidence="2 3" key="1">
    <citation type="submission" date="2015-09" db="EMBL/GenBank/DDBJ databases">
        <authorList>
            <consortium name="Swine Surveillance"/>
        </authorList>
    </citation>
    <scope>NUCLEOTIDE SEQUENCE [LARGE SCALE GENOMIC DNA]</scope>
    <source>
        <strain evidence="2 3">CECT 4357</strain>
    </source>
</reference>
<sequence>MSAALISLATSVGAPFVRDILSRKIGAGNTQLAEDVIAAIAARAGVEPVNLDRLATTDPETVTDAILRTENIAPEMVATYNRELELQAALIEAEKNDPVWVRAWRPLGMYFTMFLWGWQIVILHVLNAIFKTALPPADWQAMTLWTTLYLSLYMGGHTVKSVASTFAAKLAGKGGAA</sequence>
<dbReference type="AlphaFoldDB" id="A0A0P1FJ40"/>
<organism evidence="2 3">
    <name type="scientific">Thalassovita gelatinovora</name>
    <name type="common">Thalassobius gelatinovorus</name>
    <dbReference type="NCBI Taxonomy" id="53501"/>
    <lineage>
        <taxon>Bacteria</taxon>
        <taxon>Pseudomonadati</taxon>
        <taxon>Pseudomonadota</taxon>
        <taxon>Alphaproteobacteria</taxon>
        <taxon>Rhodobacterales</taxon>
        <taxon>Roseobacteraceae</taxon>
        <taxon>Thalassovita</taxon>
    </lineage>
</organism>
<keyword evidence="1" id="KW-1133">Transmembrane helix</keyword>
<gene>
    <name evidence="2" type="ORF">TG4357_03334</name>
</gene>
<keyword evidence="3" id="KW-1185">Reference proteome</keyword>
<dbReference type="OrthoDB" id="7840363at2"/>
<dbReference type="RefSeq" id="WP_058264021.1">
    <property type="nucleotide sequence ID" value="NZ_CP051181.1"/>
</dbReference>
<accession>A0A0P1FJ40</accession>
<dbReference type="Proteomes" id="UP000051587">
    <property type="component" value="Unassembled WGS sequence"/>
</dbReference>
<keyword evidence="1" id="KW-0472">Membrane</keyword>
<dbReference type="InterPro" id="IPR021497">
    <property type="entry name" value="GTA_holin_3TM"/>
</dbReference>
<evidence type="ECO:0000256" key="1">
    <source>
        <dbReference type="SAM" id="Phobius"/>
    </source>
</evidence>
<feature type="transmembrane region" description="Helical" evidence="1">
    <location>
        <begin position="107"/>
        <end position="130"/>
    </location>
</feature>
<keyword evidence="1" id="KW-0812">Transmembrane</keyword>
<name>A0A0P1FJ40_THAGE</name>
<dbReference type="EMBL" id="CYSA01000027">
    <property type="protein sequence ID" value="CUH68004.1"/>
    <property type="molecule type" value="Genomic_DNA"/>
</dbReference>
<dbReference type="Pfam" id="PF11351">
    <property type="entry name" value="GTA_holin_3TM"/>
    <property type="match status" value="1"/>
</dbReference>
<evidence type="ECO:0000313" key="2">
    <source>
        <dbReference type="EMBL" id="CUH68004.1"/>
    </source>
</evidence>